<organism evidence="2 3">
    <name type="scientific">Streblomastix strix</name>
    <dbReference type="NCBI Taxonomy" id="222440"/>
    <lineage>
        <taxon>Eukaryota</taxon>
        <taxon>Metamonada</taxon>
        <taxon>Preaxostyla</taxon>
        <taxon>Oxymonadida</taxon>
        <taxon>Streblomastigidae</taxon>
        <taxon>Streblomastix</taxon>
    </lineage>
</organism>
<dbReference type="AlphaFoldDB" id="A0A5J4VCE7"/>
<proteinExistence type="predicted"/>
<comment type="caution">
    <text evidence="2">The sequence shown here is derived from an EMBL/GenBank/DDBJ whole genome shotgun (WGS) entry which is preliminary data.</text>
</comment>
<evidence type="ECO:0000313" key="2">
    <source>
        <dbReference type="EMBL" id="KAA6380199.1"/>
    </source>
</evidence>
<sequence>MGRGVPDWTGNLKPREISVEISPWNREEERADEDGSSADGRKDRRIDIQRERQWNGRKDQKIYINMETHRERRFHKHWILSEIQRLKQLIEIRRKQNDDPIQRKERRKRNRPRNVDRRNGIRNCYAYLAGSSEMVELYIPDKETQWNLKKDSGCEEVVQRNRRITLHNA</sequence>
<protein>
    <submittedName>
        <fullName evidence="2">Uncharacterized protein</fullName>
    </submittedName>
</protein>
<dbReference type="EMBL" id="SNRW01008048">
    <property type="protein sequence ID" value="KAA6380199.1"/>
    <property type="molecule type" value="Genomic_DNA"/>
</dbReference>
<evidence type="ECO:0000313" key="3">
    <source>
        <dbReference type="Proteomes" id="UP000324800"/>
    </source>
</evidence>
<feature type="region of interest" description="Disordered" evidence="1">
    <location>
        <begin position="1"/>
        <end position="47"/>
    </location>
</feature>
<dbReference type="Proteomes" id="UP000324800">
    <property type="component" value="Unassembled WGS sequence"/>
</dbReference>
<reference evidence="2 3" key="1">
    <citation type="submission" date="2019-03" db="EMBL/GenBank/DDBJ databases">
        <title>Single cell metagenomics reveals metabolic interactions within the superorganism composed of flagellate Streblomastix strix and complex community of Bacteroidetes bacteria on its surface.</title>
        <authorList>
            <person name="Treitli S.C."/>
            <person name="Kolisko M."/>
            <person name="Husnik F."/>
            <person name="Keeling P."/>
            <person name="Hampl V."/>
        </authorList>
    </citation>
    <scope>NUCLEOTIDE SEQUENCE [LARGE SCALE GENOMIC DNA]</scope>
    <source>
        <strain evidence="2">ST1C</strain>
    </source>
</reference>
<feature type="region of interest" description="Disordered" evidence="1">
    <location>
        <begin position="97"/>
        <end position="116"/>
    </location>
</feature>
<evidence type="ECO:0000256" key="1">
    <source>
        <dbReference type="SAM" id="MobiDB-lite"/>
    </source>
</evidence>
<name>A0A5J4VCE7_9EUKA</name>
<accession>A0A5J4VCE7</accession>
<gene>
    <name evidence="2" type="ORF">EZS28_024273</name>
</gene>